<keyword evidence="1" id="KW-0812">Transmembrane</keyword>
<dbReference type="RefSeq" id="WP_007842661.1">
    <property type="nucleotide sequence ID" value="NZ_AKJY01000027.1"/>
</dbReference>
<keyword evidence="1" id="KW-1133">Transmembrane helix</keyword>
<keyword evidence="1" id="KW-0472">Membrane</keyword>
<dbReference type="PATRIC" id="fig|1144316.3.peg.1720"/>
<evidence type="ECO:0000256" key="1">
    <source>
        <dbReference type="SAM" id="Phobius"/>
    </source>
</evidence>
<keyword evidence="3" id="KW-1185">Reference proteome</keyword>
<accession>J2T4M2</accession>
<sequence>MNFKYLKIKVVRSDHFFWLKIFIGFWKIISLKKVYYVPGLISALLIPILFWYYGNQKFDTINLNMIDIGLPAKIRSRGDINNKISFEPMRKWNYKKVKIDPNAAKANSQLYISEIKKLKERNQKETGIEFILGDKNTYGDFVSLLNDMIIAEQEEYTLDIEKTGHLFAIHSYINPNSEPCLLCNDYIVAIDSGVENNGEAYLKFIEPKGYEKFKDVLRKLPGEVFLIIFSFLILLNLSILSIKERFQMQ</sequence>
<evidence type="ECO:0000313" key="2">
    <source>
        <dbReference type="EMBL" id="EJL73002.1"/>
    </source>
</evidence>
<dbReference type="EMBL" id="AKJY01000027">
    <property type="protein sequence ID" value="EJL73002.1"/>
    <property type="molecule type" value="Genomic_DNA"/>
</dbReference>
<dbReference type="AlphaFoldDB" id="J2T4M2"/>
<reference evidence="2 3" key="1">
    <citation type="journal article" date="2012" name="J. Bacteriol.">
        <title>Twenty-one genome sequences from Pseudomonas species and 19 genome sequences from diverse bacteria isolated from the rhizosphere and endosphere of Populus deltoides.</title>
        <authorList>
            <person name="Brown S.D."/>
            <person name="Utturkar S.M."/>
            <person name="Klingeman D.M."/>
            <person name="Johnson C.M."/>
            <person name="Martin S.L."/>
            <person name="Land M.L."/>
            <person name="Lu T.Y."/>
            <person name="Schadt C.W."/>
            <person name="Doktycz M.J."/>
            <person name="Pelletier D.A."/>
        </authorList>
    </citation>
    <scope>NUCLEOTIDE SEQUENCE [LARGE SCALE GENOMIC DNA]</scope>
    <source>
        <strain evidence="2 3">CF314</strain>
    </source>
</reference>
<feature type="transmembrane region" description="Helical" evidence="1">
    <location>
        <begin position="224"/>
        <end position="242"/>
    </location>
</feature>
<comment type="caution">
    <text evidence="2">The sequence shown here is derived from an EMBL/GenBank/DDBJ whole genome shotgun (WGS) entry which is preliminary data.</text>
</comment>
<dbReference type="Proteomes" id="UP000007509">
    <property type="component" value="Unassembled WGS sequence"/>
</dbReference>
<organism evidence="2 3">
    <name type="scientific">Chryseobacterium populi</name>
    <dbReference type="NCBI Taxonomy" id="1144316"/>
    <lineage>
        <taxon>Bacteria</taxon>
        <taxon>Pseudomonadati</taxon>
        <taxon>Bacteroidota</taxon>
        <taxon>Flavobacteriia</taxon>
        <taxon>Flavobacteriales</taxon>
        <taxon>Weeksellaceae</taxon>
        <taxon>Chryseobacterium group</taxon>
        <taxon>Chryseobacterium</taxon>
    </lineage>
</organism>
<protein>
    <submittedName>
        <fullName evidence="2">Uncharacterized protein</fullName>
    </submittedName>
</protein>
<proteinExistence type="predicted"/>
<feature type="transmembrane region" description="Helical" evidence="1">
    <location>
        <begin position="34"/>
        <end position="54"/>
    </location>
</feature>
<name>J2T4M2_9FLAO</name>
<gene>
    <name evidence="2" type="ORF">PMI13_01710</name>
</gene>
<evidence type="ECO:0000313" key="3">
    <source>
        <dbReference type="Proteomes" id="UP000007509"/>
    </source>
</evidence>